<reference evidence="1" key="1">
    <citation type="submission" date="2017-05" db="UniProtKB">
        <authorList>
            <consortium name="EnsemblMetazoa"/>
        </authorList>
    </citation>
    <scope>IDENTIFICATION</scope>
</reference>
<accession>A0A1X7TW04</accession>
<dbReference type="EnsemblMetazoa" id="Aqu2.1.19100_001">
    <property type="protein sequence ID" value="Aqu2.1.19100_001"/>
    <property type="gene ID" value="Aqu2.1.19100"/>
</dbReference>
<evidence type="ECO:0000313" key="1">
    <source>
        <dbReference type="EnsemblMetazoa" id="Aqu2.1.19100_001"/>
    </source>
</evidence>
<name>A0A1X7TW04_AMPQE</name>
<dbReference type="AlphaFoldDB" id="A0A1X7TW04"/>
<protein>
    <recommendedName>
        <fullName evidence="2">Death domain-containing protein</fullName>
    </recommendedName>
</protein>
<organism evidence="1">
    <name type="scientific">Amphimedon queenslandica</name>
    <name type="common">Sponge</name>
    <dbReference type="NCBI Taxonomy" id="400682"/>
    <lineage>
        <taxon>Eukaryota</taxon>
        <taxon>Metazoa</taxon>
        <taxon>Porifera</taxon>
        <taxon>Demospongiae</taxon>
        <taxon>Heteroscleromorpha</taxon>
        <taxon>Haplosclerida</taxon>
        <taxon>Niphatidae</taxon>
        <taxon>Amphimedon</taxon>
    </lineage>
</organism>
<evidence type="ECO:0008006" key="2">
    <source>
        <dbReference type="Google" id="ProtNLM"/>
    </source>
</evidence>
<dbReference type="InParanoid" id="A0A1X7TW04"/>
<proteinExistence type="predicted"/>
<sequence>MSQWGFQDGSSIGEYNTNLISGGAVMVDTRSVRSRQVNDLLSMLAQSIASLRSSYTGKPLQFQHLALYVFLNERCSSGTLSLPLSSLMEMIEGDSYYNDIDLSVKESLAILEDKGLVLNLEDKVHDQSILVLQPYLLLNNMLNAIITSPTSDDGLIEERVFLEALSGIAPQLVSPFLRKFSLCLSLQSPPTLSFGTLSTIAPLKKTPNLFFPSKVTREAPDPNTVGRLFNLMDSYRFGWFIEPSQSLQFPIDILHTIQMEILSLDSNTNNSRDDSEGSAELTYHLWSRGVYCVRGEVQFIVEEQENGEQITVFMSCRPGDEFKLVKQRSELLGMIRRVTDIISDKNEFIISPAHLKSYPLNGEVDLVVHDVNEVASALSEGKDSLTSTDGAVSIKELLYFESYQYFPRPSTIGTSLTNEEEKLSYLESFLSQSSVPESDSVLVSMIATHLLGLSDDAVTEVMAGALGDEGTGATGTSGIVSGLFKKWAQNISCSSFVNNLEEILNQSSIQ</sequence>